<dbReference type="InterPro" id="IPR001849">
    <property type="entry name" value="PH_domain"/>
</dbReference>
<reference evidence="5" key="1">
    <citation type="journal article" date="2013" name="Nature">
        <title>Pan genome of the phytoplankton Emiliania underpins its global distribution.</title>
        <authorList>
            <person name="Read B.A."/>
            <person name="Kegel J."/>
            <person name="Klute M.J."/>
            <person name="Kuo A."/>
            <person name="Lefebvre S.C."/>
            <person name="Maumus F."/>
            <person name="Mayer C."/>
            <person name="Miller J."/>
            <person name="Monier A."/>
            <person name="Salamov A."/>
            <person name="Young J."/>
            <person name="Aguilar M."/>
            <person name="Claverie J.M."/>
            <person name="Frickenhaus S."/>
            <person name="Gonzalez K."/>
            <person name="Herman E.K."/>
            <person name="Lin Y.C."/>
            <person name="Napier J."/>
            <person name="Ogata H."/>
            <person name="Sarno A.F."/>
            <person name="Shmutz J."/>
            <person name="Schroeder D."/>
            <person name="de Vargas C."/>
            <person name="Verret F."/>
            <person name="von Dassow P."/>
            <person name="Valentin K."/>
            <person name="Van de Peer Y."/>
            <person name="Wheeler G."/>
            <person name="Dacks J.B."/>
            <person name="Delwiche C.F."/>
            <person name="Dyhrman S.T."/>
            <person name="Glockner G."/>
            <person name="John U."/>
            <person name="Richards T."/>
            <person name="Worden A.Z."/>
            <person name="Zhang X."/>
            <person name="Grigoriev I.V."/>
            <person name="Allen A.E."/>
            <person name="Bidle K."/>
            <person name="Borodovsky M."/>
            <person name="Bowler C."/>
            <person name="Brownlee C."/>
            <person name="Cock J.M."/>
            <person name="Elias M."/>
            <person name="Gladyshev V.N."/>
            <person name="Groth M."/>
            <person name="Guda C."/>
            <person name="Hadaegh A."/>
            <person name="Iglesias-Rodriguez M.D."/>
            <person name="Jenkins J."/>
            <person name="Jones B.M."/>
            <person name="Lawson T."/>
            <person name="Leese F."/>
            <person name="Lindquist E."/>
            <person name="Lobanov A."/>
            <person name="Lomsadze A."/>
            <person name="Malik S.B."/>
            <person name="Marsh M.E."/>
            <person name="Mackinder L."/>
            <person name="Mock T."/>
            <person name="Mueller-Roeber B."/>
            <person name="Pagarete A."/>
            <person name="Parker M."/>
            <person name="Probert I."/>
            <person name="Quesneville H."/>
            <person name="Raines C."/>
            <person name="Rensing S.A."/>
            <person name="Riano-Pachon D.M."/>
            <person name="Richier S."/>
            <person name="Rokitta S."/>
            <person name="Shiraiwa Y."/>
            <person name="Soanes D.M."/>
            <person name="van der Giezen M."/>
            <person name="Wahlund T.M."/>
            <person name="Williams B."/>
            <person name="Wilson W."/>
            <person name="Wolfe G."/>
            <person name="Wurch L.L."/>
        </authorList>
    </citation>
    <scope>NUCLEOTIDE SEQUENCE</scope>
</reference>
<dbReference type="PANTHER" id="PTHR12673">
    <property type="entry name" value="FACIOGENITAL DYSPLASIA PROTEIN"/>
    <property type="match status" value="1"/>
</dbReference>
<dbReference type="EnsemblProtists" id="EOD37063">
    <property type="protein sequence ID" value="EOD37063"/>
    <property type="gene ID" value="EMIHUDRAFT_110068"/>
</dbReference>
<dbReference type="SUPFAM" id="SSF50729">
    <property type="entry name" value="PH domain-like"/>
    <property type="match status" value="2"/>
</dbReference>
<dbReference type="PROSITE" id="PS50020">
    <property type="entry name" value="WW_DOMAIN_2"/>
    <property type="match status" value="1"/>
</dbReference>
<dbReference type="InterPro" id="IPR051092">
    <property type="entry name" value="FYVE_RhoGEF_PH"/>
</dbReference>
<evidence type="ECO:0000256" key="1">
    <source>
        <dbReference type="SAM" id="MobiDB-lite"/>
    </source>
</evidence>
<dbReference type="GO" id="GO:0005737">
    <property type="term" value="C:cytoplasm"/>
    <property type="evidence" value="ECO:0007669"/>
    <property type="project" value="TreeGrafter"/>
</dbReference>
<dbReference type="GO" id="GO:0005085">
    <property type="term" value="F:guanyl-nucleotide exchange factor activity"/>
    <property type="evidence" value="ECO:0007669"/>
    <property type="project" value="InterPro"/>
</dbReference>
<feature type="compositionally biased region" description="Acidic residues" evidence="1">
    <location>
        <begin position="63"/>
        <end position="76"/>
    </location>
</feature>
<protein>
    <recommendedName>
        <fullName evidence="6">DH domain-containing protein</fullName>
    </recommendedName>
</protein>
<dbReference type="Gene3D" id="2.20.70.10">
    <property type="match status" value="1"/>
</dbReference>
<dbReference type="PROSITE" id="PS01159">
    <property type="entry name" value="WW_DOMAIN_1"/>
    <property type="match status" value="1"/>
</dbReference>
<dbReference type="HOGENOM" id="CLU_493864_0_0_1"/>
<dbReference type="InterPro" id="IPR036020">
    <property type="entry name" value="WW_dom_sf"/>
</dbReference>
<evidence type="ECO:0000259" key="2">
    <source>
        <dbReference type="PROSITE" id="PS50010"/>
    </source>
</evidence>
<dbReference type="PaxDb" id="2903-EOD37063"/>
<dbReference type="RefSeq" id="XP_005789492.1">
    <property type="nucleotide sequence ID" value="XM_005789435.1"/>
</dbReference>
<dbReference type="CDD" id="cd00160">
    <property type="entry name" value="RhoGEF"/>
    <property type="match status" value="1"/>
</dbReference>
<dbReference type="Gene3D" id="2.30.29.30">
    <property type="entry name" value="Pleckstrin-homology domain (PH domain)/Phosphotyrosine-binding domain (PTB)"/>
    <property type="match status" value="2"/>
</dbReference>
<feature type="region of interest" description="Disordered" evidence="1">
    <location>
        <begin position="27"/>
        <end position="120"/>
    </location>
</feature>
<dbReference type="SUPFAM" id="SSF51045">
    <property type="entry name" value="WW domain"/>
    <property type="match status" value="1"/>
</dbReference>
<evidence type="ECO:0000313" key="4">
    <source>
        <dbReference type="EnsemblProtists" id="EOD37063"/>
    </source>
</evidence>
<name>A0A0D3KMS8_EMIH1</name>
<dbReference type="SMART" id="SM00325">
    <property type="entry name" value="RhoGEF"/>
    <property type="match status" value="1"/>
</dbReference>
<dbReference type="KEGG" id="ehx:EMIHUDRAFT_110068"/>
<evidence type="ECO:0000259" key="3">
    <source>
        <dbReference type="PROSITE" id="PS50020"/>
    </source>
</evidence>
<dbReference type="CDD" id="cd00201">
    <property type="entry name" value="WW"/>
    <property type="match status" value="1"/>
</dbReference>
<dbReference type="SUPFAM" id="SSF48065">
    <property type="entry name" value="DBL homology domain (DH-domain)"/>
    <property type="match status" value="1"/>
</dbReference>
<sequence length="552" mass="61033">MATPAAASDWIRYWDEASSDYYYHRPATGETSWEQPDRWICGEGYDSSEDSARRSRAGSSLPLEDEDDVDAPEEDLFVVRASLSGPPPLPAGGPPPLSLGAPPPLPVAAAEPSSAQREERRRRVLGEILSTERTYVAALQTLEKVYMVPMRMVADAGAKVAIFSHADLDTVFLNLDVLLKLHARFLERLEQEEASGHFGAILSGAAKDIKGCYTRYISNYAQAEAHISALASKAPDKHRYLEVCKSHPDAGGLDVRSFLIQPIQRVPRYRLLLEELLAHTEPGHPDEADLREALARIREVAAFINEETRVLEKSLVRQGRAFVREGELTKVFLFSDLLVYGVPTGRGYVQKGQIPLGEGTRVERLPRTEHLTHGFAVVDGHGKGYTWHGESEAETGEWFEEVQRAVAILAMVARKTALEHFTAAKAGCTLIKFNHRDGRSSPRWVRISADGSAICWGDTKSKECKSMMALSKAVALMHGAKSAAFYRAQGAKKDRDWLCFSLLFRGRTLDFAATTAEGLFTWYLALAALVGPRSSEPILDEEALRARVAEMI</sequence>
<dbReference type="SMART" id="SM00233">
    <property type="entry name" value="PH"/>
    <property type="match status" value="2"/>
</dbReference>
<dbReference type="InterPro" id="IPR000219">
    <property type="entry name" value="DH_dom"/>
</dbReference>
<keyword evidence="5" id="KW-1185">Reference proteome</keyword>
<feature type="domain" description="WW" evidence="3">
    <location>
        <begin position="4"/>
        <end position="38"/>
    </location>
</feature>
<dbReference type="Pfam" id="PF00621">
    <property type="entry name" value="RhoGEF"/>
    <property type="match status" value="1"/>
</dbReference>
<dbReference type="InterPro" id="IPR011993">
    <property type="entry name" value="PH-like_dom_sf"/>
</dbReference>
<organism evidence="4 5">
    <name type="scientific">Emiliania huxleyi (strain CCMP1516)</name>
    <dbReference type="NCBI Taxonomy" id="280463"/>
    <lineage>
        <taxon>Eukaryota</taxon>
        <taxon>Haptista</taxon>
        <taxon>Haptophyta</taxon>
        <taxon>Prymnesiophyceae</taxon>
        <taxon>Isochrysidales</taxon>
        <taxon>Noelaerhabdaceae</taxon>
        <taxon>Emiliania</taxon>
    </lineage>
</organism>
<reference evidence="4" key="2">
    <citation type="submission" date="2024-10" db="UniProtKB">
        <authorList>
            <consortium name="EnsemblProtists"/>
        </authorList>
    </citation>
    <scope>IDENTIFICATION</scope>
</reference>
<dbReference type="AlphaFoldDB" id="A0A0D3KMS8"/>
<dbReference type="PANTHER" id="PTHR12673:SF159">
    <property type="entry name" value="LD03170P"/>
    <property type="match status" value="1"/>
</dbReference>
<dbReference type="eggNOG" id="KOG4424">
    <property type="taxonomic scope" value="Eukaryota"/>
</dbReference>
<dbReference type="Proteomes" id="UP000013827">
    <property type="component" value="Unassembled WGS sequence"/>
</dbReference>
<dbReference type="InterPro" id="IPR001202">
    <property type="entry name" value="WW_dom"/>
</dbReference>
<dbReference type="PROSITE" id="PS50010">
    <property type="entry name" value="DH_2"/>
    <property type="match status" value="1"/>
</dbReference>
<dbReference type="InterPro" id="IPR035899">
    <property type="entry name" value="DBL_dom_sf"/>
</dbReference>
<proteinExistence type="predicted"/>
<evidence type="ECO:0000313" key="5">
    <source>
        <dbReference type="Proteomes" id="UP000013827"/>
    </source>
</evidence>
<feature type="compositionally biased region" description="Pro residues" evidence="1">
    <location>
        <begin position="85"/>
        <end position="106"/>
    </location>
</feature>
<dbReference type="Gene3D" id="1.20.900.10">
    <property type="entry name" value="Dbl homology (DH) domain"/>
    <property type="match status" value="1"/>
</dbReference>
<dbReference type="GeneID" id="17282333"/>
<accession>A0A0D3KMS8</accession>
<feature type="domain" description="DH" evidence="2">
    <location>
        <begin position="120"/>
        <end position="307"/>
    </location>
</feature>
<dbReference type="STRING" id="2903.R1DNB2"/>
<evidence type="ECO:0008006" key="6">
    <source>
        <dbReference type="Google" id="ProtNLM"/>
    </source>
</evidence>